<keyword evidence="10 12" id="KW-0630">Potassium</keyword>
<evidence type="ECO:0000256" key="5">
    <source>
        <dbReference type="ARBA" id="ARBA00022723"/>
    </source>
</evidence>
<evidence type="ECO:0000256" key="4">
    <source>
        <dbReference type="ARBA" id="ARBA00022679"/>
    </source>
</evidence>
<feature type="binding site" evidence="12">
    <location>
        <position position="305"/>
    </location>
    <ligand>
        <name>K(+)</name>
        <dbReference type="ChEBI" id="CHEBI:29103"/>
    </ligand>
</feature>
<evidence type="ECO:0000256" key="12">
    <source>
        <dbReference type="HAMAP-Rule" id="MF_03215"/>
    </source>
</evidence>
<dbReference type="PRINTS" id="PR00990">
    <property type="entry name" value="RIBOKINASE"/>
</dbReference>
<keyword evidence="15" id="KW-1185">Reference proteome</keyword>
<feature type="binding site" evidence="12">
    <location>
        <begin position="43"/>
        <end position="47"/>
    </location>
    <ligand>
        <name>substrate</name>
    </ligand>
</feature>
<dbReference type="GO" id="GO:0046872">
    <property type="term" value="F:metal ion binding"/>
    <property type="evidence" value="ECO:0007669"/>
    <property type="project" value="UniProtKB-KW"/>
</dbReference>
<dbReference type="GO" id="GO:0005634">
    <property type="term" value="C:nucleus"/>
    <property type="evidence" value="ECO:0007669"/>
    <property type="project" value="UniProtKB-SubCell"/>
</dbReference>
<evidence type="ECO:0000256" key="3">
    <source>
        <dbReference type="ARBA" id="ARBA00016943"/>
    </source>
</evidence>
<gene>
    <name evidence="14" type="ORF">FGO68_gene693</name>
</gene>
<dbReference type="PROSITE" id="PS00584">
    <property type="entry name" value="PFKB_KINASES_2"/>
    <property type="match status" value="1"/>
</dbReference>
<dbReference type="Pfam" id="PF00294">
    <property type="entry name" value="PfkB"/>
    <property type="match status" value="1"/>
</dbReference>
<keyword evidence="6 12" id="KW-0547">Nucleotide-binding</keyword>
<dbReference type="CDD" id="cd01174">
    <property type="entry name" value="ribokinase"/>
    <property type="match status" value="1"/>
</dbReference>
<feature type="binding site" evidence="12">
    <location>
        <begin position="271"/>
        <end position="272"/>
    </location>
    <ligand>
        <name>ATP</name>
        <dbReference type="ChEBI" id="CHEBI:30616"/>
    </ligand>
</feature>
<dbReference type="OrthoDB" id="432447at2759"/>
<keyword evidence="12" id="KW-0963">Cytoplasm</keyword>
<dbReference type="InterPro" id="IPR002173">
    <property type="entry name" value="Carboh/pur_kinase_PfkB_CS"/>
</dbReference>
<name>A0A8J8SZP5_HALGN</name>
<evidence type="ECO:0000313" key="15">
    <source>
        <dbReference type="Proteomes" id="UP000785679"/>
    </source>
</evidence>
<keyword evidence="11 12" id="KW-0119">Carbohydrate metabolism</keyword>
<keyword evidence="8 12" id="KW-0067">ATP-binding</keyword>
<feature type="binding site" evidence="12">
    <location>
        <position position="266"/>
    </location>
    <ligand>
        <name>K(+)</name>
        <dbReference type="ChEBI" id="CHEBI:29103"/>
    </ligand>
</feature>
<evidence type="ECO:0000259" key="13">
    <source>
        <dbReference type="Pfam" id="PF00294"/>
    </source>
</evidence>
<comment type="subunit">
    <text evidence="12">Homodimer.</text>
</comment>
<dbReference type="InterPro" id="IPR011611">
    <property type="entry name" value="PfkB_dom"/>
</dbReference>
<feature type="binding site" evidence="12">
    <location>
        <position position="307"/>
    </location>
    <ligand>
        <name>K(+)</name>
        <dbReference type="ChEBI" id="CHEBI:29103"/>
    </ligand>
</feature>
<feature type="binding site" evidence="12">
    <location>
        <position position="302"/>
    </location>
    <ligand>
        <name>K(+)</name>
        <dbReference type="ChEBI" id="CHEBI:29103"/>
    </ligand>
</feature>
<evidence type="ECO:0000256" key="1">
    <source>
        <dbReference type="ARBA" id="ARBA00005380"/>
    </source>
</evidence>
<dbReference type="EMBL" id="RRYP01012889">
    <property type="protein sequence ID" value="TNV76832.1"/>
    <property type="molecule type" value="Genomic_DNA"/>
</dbReference>
<keyword evidence="9 12" id="KW-0460">Magnesium</keyword>
<dbReference type="InterPro" id="IPR002139">
    <property type="entry name" value="Ribo/fructo_kinase"/>
</dbReference>
<comment type="activity regulation">
    <text evidence="12">Activated by a monovalent cation that binds near, but not in, the active site. The most likely occupant of the site in vivo is potassium. Ion binding induces a conformational change that may alter substrate affinity.</text>
</comment>
<evidence type="ECO:0000256" key="9">
    <source>
        <dbReference type="ARBA" id="ARBA00022842"/>
    </source>
</evidence>
<evidence type="ECO:0000313" key="14">
    <source>
        <dbReference type="EMBL" id="TNV76832.1"/>
    </source>
</evidence>
<evidence type="ECO:0000256" key="10">
    <source>
        <dbReference type="ARBA" id="ARBA00022958"/>
    </source>
</evidence>
<dbReference type="InterPro" id="IPR029056">
    <property type="entry name" value="Ribokinase-like"/>
</dbReference>
<dbReference type="PROSITE" id="PS00583">
    <property type="entry name" value="PFKB_KINASES_1"/>
    <property type="match status" value="1"/>
</dbReference>
<feature type="domain" description="Carbohydrate kinase PfkB" evidence="13">
    <location>
        <begin position="7"/>
        <end position="314"/>
    </location>
</feature>
<feature type="binding site" evidence="12">
    <location>
        <begin position="230"/>
        <end position="235"/>
    </location>
    <ligand>
        <name>ATP</name>
        <dbReference type="ChEBI" id="CHEBI:30616"/>
    </ligand>
</feature>
<dbReference type="HAMAP" id="MF_01987">
    <property type="entry name" value="Ribokinase"/>
    <property type="match status" value="1"/>
</dbReference>
<dbReference type="PANTHER" id="PTHR10584:SF166">
    <property type="entry name" value="RIBOKINASE"/>
    <property type="match status" value="1"/>
</dbReference>
<feature type="binding site" evidence="12">
    <location>
        <begin position="15"/>
        <end position="17"/>
    </location>
    <ligand>
        <name>substrate</name>
    </ligand>
</feature>
<feature type="binding site" evidence="12">
    <location>
        <position position="296"/>
    </location>
    <ligand>
        <name>ATP</name>
        <dbReference type="ChEBI" id="CHEBI:30616"/>
    </ligand>
</feature>
<comment type="cofactor">
    <cofactor evidence="12">
        <name>Mg(2+)</name>
        <dbReference type="ChEBI" id="CHEBI:18420"/>
    </cofactor>
    <text evidence="12">Requires a divalent cation, most likely magnesium in vivo, as an electrophilic catalyst to aid phosphoryl group transfer. It is the chelate of the metal and the nucleotide that is the actual substrate.</text>
</comment>
<dbReference type="PANTHER" id="PTHR10584">
    <property type="entry name" value="SUGAR KINASE"/>
    <property type="match status" value="1"/>
</dbReference>
<comment type="subcellular location">
    <subcellularLocation>
        <location evidence="12">Cytoplasm</location>
    </subcellularLocation>
    <subcellularLocation>
        <location evidence="12">Nucleus</location>
    </subcellularLocation>
</comment>
<evidence type="ECO:0000256" key="6">
    <source>
        <dbReference type="ARBA" id="ARBA00022741"/>
    </source>
</evidence>
<reference evidence="14" key="1">
    <citation type="submission" date="2019-06" db="EMBL/GenBank/DDBJ databases">
        <authorList>
            <person name="Zheng W."/>
        </authorList>
    </citation>
    <scope>NUCLEOTIDE SEQUENCE</scope>
    <source>
        <strain evidence="14">QDHG01</strain>
    </source>
</reference>
<keyword evidence="5 12" id="KW-0479">Metal-binding</keyword>
<comment type="function">
    <text evidence="12">Catalyzes the phosphorylation of ribose at O-5 in a reaction requiring ATP and magnesium. The resulting D-ribose-5-phosphate can then be used either for sythesis of nucleotides, histidine, and tryptophan, or as a component of the pentose phosphate pathway.</text>
</comment>
<feature type="binding site" evidence="12">
    <location>
        <position position="268"/>
    </location>
    <ligand>
        <name>K(+)</name>
        <dbReference type="ChEBI" id="CHEBI:29103"/>
    </ligand>
</feature>
<keyword evidence="4 12" id="KW-0808">Transferase</keyword>
<dbReference type="Gene3D" id="3.40.1190.20">
    <property type="match status" value="1"/>
</dbReference>
<dbReference type="EC" id="2.7.1.15" evidence="2 12"/>
<feature type="binding site" evidence="12">
    <location>
        <position position="272"/>
    </location>
    <ligand>
        <name>substrate</name>
    </ligand>
</feature>
<protein>
    <recommendedName>
        <fullName evidence="3 12">Ribokinase</fullName>
        <shortName evidence="12">RK</shortName>
        <ecNumber evidence="2 12">2.7.1.15</ecNumber>
    </recommendedName>
</protein>
<dbReference type="GO" id="GO:0004747">
    <property type="term" value="F:ribokinase activity"/>
    <property type="evidence" value="ECO:0007669"/>
    <property type="project" value="UniProtKB-UniRule"/>
</dbReference>
<evidence type="ECO:0000256" key="7">
    <source>
        <dbReference type="ARBA" id="ARBA00022777"/>
    </source>
</evidence>
<proteinExistence type="inferred from homology"/>
<dbReference type="UniPathway" id="UPA00916">
    <property type="reaction ID" value="UER00889"/>
</dbReference>
<evidence type="ECO:0000256" key="11">
    <source>
        <dbReference type="ARBA" id="ARBA00023277"/>
    </source>
</evidence>
<feature type="binding site" evidence="12">
    <location>
        <position position="147"/>
    </location>
    <ligand>
        <name>substrate</name>
    </ligand>
</feature>
<dbReference type="SUPFAM" id="SSF53613">
    <property type="entry name" value="Ribokinase-like"/>
    <property type="match status" value="1"/>
</dbReference>
<evidence type="ECO:0000256" key="2">
    <source>
        <dbReference type="ARBA" id="ARBA00012035"/>
    </source>
</evidence>
<feature type="binding site" evidence="12">
    <location>
        <position position="192"/>
    </location>
    <ligand>
        <name>ATP</name>
        <dbReference type="ChEBI" id="CHEBI:30616"/>
    </ligand>
</feature>
<keyword evidence="7 12" id="KW-0418">Kinase</keyword>
<comment type="catalytic activity">
    <reaction evidence="12">
        <text>D-ribose + ATP = D-ribose 5-phosphate + ADP + H(+)</text>
        <dbReference type="Rhea" id="RHEA:13697"/>
        <dbReference type="ChEBI" id="CHEBI:15378"/>
        <dbReference type="ChEBI" id="CHEBI:30616"/>
        <dbReference type="ChEBI" id="CHEBI:47013"/>
        <dbReference type="ChEBI" id="CHEBI:78346"/>
        <dbReference type="ChEBI" id="CHEBI:456216"/>
        <dbReference type="EC" id="2.7.1.15"/>
    </reaction>
</comment>
<evidence type="ECO:0000256" key="8">
    <source>
        <dbReference type="ARBA" id="ARBA00022840"/>
    </source>
</evidence>
<comment type="caution">
    <text evidence="12">Lacks conserved residue(s) required for the propagation of feature annotation.</text>
</comment>
<comment type="similarity">
    <text evidence="1">Belongs to the carbohydrate kinase pfkB family.</text>
</comment>
<dbReference type="GO" id="GO:0005737">
    <property type="term" value="C:cytoplasm"/>
    <property type="evidence" value="ECO:0007669"/>
    <property type="project" value="UniProtKB-SubCell"/>
</dbReference>
<dbReference type="InterPro" id="IPR011877">
    <property type="entry name" value="Ribokinase"/>
</dbReference>
<accession>A0A8J8SZP5</accession>
<feature type="active site" description="Proton acceptor" evidence="12">
    <location>
        <position position="272"/>
    </location>
</feature>
<comment type="similarity">
    <text evidence="12">Belongs to the carbohydrate kinase PfkB family. Ribokinase subfamily.</text>
</comment>
<keyword evidence="12" id="KW-0539">Nucleus</keyword>
<dbReference type="AlphaFoldDB" id="A0A8J8SZP5"/>
<dbReference type="GO" id="GO:0019303">
    <property type="term" value="P:D-ribose catabolic process"/>
    <property type="evidence" value="ECO:0007669"/>
    <property type="project" value="UniProtKB-UniRule"/>
</dbReference>
<organism evidence="14 15">
    <name type="scientific">Halteria grandinella</name>
    <dbReference type="NCBI Taxonomy" id="5974"/>
    <lineage>
        <taxon>Eukaryota</taxon>
        <taxon>Sar</taxon>
        <taxon>Alveolata</taxon>
        <taxon>Ciliophora</taxon>
        <taxon>Intramacronucleata</taxon>
        <taxon>Spirotrichea</taxon>
        <taxon>Stichotrichia</taxon>
        <taxon>Sporadotrichida</taxon>
        <taxon>Halteriidae</taxon>
        <taxon>Halteria</taxon>
    </lineage>
</organism>
<dbReference type="GO" id="GO:0005524">
    <property type="term" value="F:ATP binding"/>
    <property type="evidence" value="ECO:0007669"/>
    <property type="project" value="UniProtKB-UniRule"/>
</dbReference>
<comment type="pathway">
    <text evidence="12">Carbohydrate metabolism; D-ribose degradation; D-ribose 5-phosphate from beta-D-ribopyranose: step 2/2.</text>
</comment>
<comment type="caution">
    <text evidence="14">The sequence shown here is derived from an EMBL/GenBank/DDBJ whole genome shotgun (WGS) entry which is preliminary data.</text>
</comment>
<dbReference type="Proteomes" id="UP000785679">
    <property type="component" value="Unassembled WGS sequence"/>
</dbReference>
<sequence length="325" mass="35754">METKIHRIAVLGSASGDYFFLVERMPQVGETLDAHGFEKALGGKGANQAVTVGKLGAPVEMLAQLGQDDTGRKYMDFFRDYNVGTSHVKLLEGKDTGQAYILSLKDGNNSIIIVGGTNSEYDPKMTELDPTWADAIRNSKILLLQREIPEFVNIMAAKIAKEAGTMVILDVGGRDEPLSKELIQYIDIISPNETELERVIHKKGLETEEDIQREVDIFIRTNPHIKVLLKRGEHGSSIFYLQAGQITHLSKPAYSFADHPDLRLVDTTGAGDCFTGAFAVKMLEGSDYESALEFSNKVGFLCITKFGAGPAIPERADVERVFGKQ</sequence>